<feature type="transmembrane region" description="Helical" evidence="13">
    <location>
        <begin position="6"/>
        <end position="25"/>
    </location>
</feature>
<evidence type="ECO:0000313" key="15">
    <source>
        <dbReference type="EMBL" id="CAD7093347.1"/>
    </source>
</evidence>
<dbReference type="SMART" id="SM00184">
    <property type="entry name" value="RING"/>
    <property type="match status" value="1"/>
</dbReference>
<keyword evidence="11 13" id="KW-0472">Membrane</keyword>
<evidence type="ECO:0000256" key="12">
    <source>
        <dbReference type="PROSITE-ProRule" id="PRU00175"/>
    </source>
</evidence>
<dbReference type="InterPro" id="IPR013083">
    <property type="entry name" value="Znf_RING/FYVE/PHD"/>
</dbReference>
<dbReference type="SUPFAM" id="SSF57850">
    <property type="entry name" value="RING/U-box"/>
    <property type="match status" value="1"/>
</dbReference>
<evidence type="ECO:0000256" key="2">
    <source>
        <dbReference type="ARBA" id="ARBA00004141"/>
    </source>
</evidence>
<keyword evidence="8" id="KW-0833">Ubl conjugation pathway</keyword>
<evidence type="ECO:0000256" key="1">
    <source>
        <dbReference type="ARBA" id="ARBA00000900"/>
    </source>
</evidence>
<evidence type="ECO:0000313" key="16">
    <source>
        <dbReference type="Proteomes" id="UP000594454"/>
    </source>
</evidence>
<accession>A0A7R8Z4U0</accession>
<dbReference type="EMBL" id="LR899014">
    <property type="protein sequence ID" value="CAD7093347.1"/>
    <property type="molecule type" value="Genomic_DNA"/>
</dbReference>
<dbReference type="PANTHER" id="PTHR45977:SF4">
    <property type="entry name" value="RING-TYPE DOMAIN-CONTAINING PROTEIN"/>
    <property type="match status" value="1"/>
</dbReference>
<dbReference type="EC" id="2.3.2.27" evidence="3"/>
<dbReference type="Proteomes" id="UP000594454">
    <property type="component" value="Chromosome 6"/>
</dbReference>
<dbReference type="GO" id="GO:0061630">
    <property type="term" value="F:ubiquitin protein ligase activity"/>
    <property type="evidence" value="ECO:0007669"/>
    <property type="project" value="UniProtKB-EC"/>
</dbReference>
<reference evidence="15 16" key="1">
    <citation type="submission" date="2020-11" db="EMBL/GenBank/DDBJ databases">
        <authorList>
            <person name="Wallbank WR R."/>
            <person name="Pardo Diaz C."/>
            <person name="Kozak K."/>
            <person name="Martin S."/>
            <person name="Jiggins C."/>
            <person name="Moest M."/>
            <person name="Warren A I."/>
            <person name="Generalovic N T."/>
            <person name="Byers J.R.P. K."/>
            <person name="Montejo-Kovacevich G."/>
            <person name="Yen C E."/>
        </authorList>
    </citation>
    <scope>NUCLEOTIDE SEQUENCE [LARGE SCALE GENOMIC DNA]</scope>
</reference>
<evidence type="ECO:0000256" key="10">
    <source>
        <dbReference type="ARBA" id="ARBA00022989"/>
    </source>
</evidence>
<dbReference type="OrthoDB" id="8062037at2759"/>
<dbReference type="Pfam" id="PF13639">
    <property type="entry name" value="zf-RING_2"/>
    <property type="match status" value="1"/>
</dbReference>
<dbReference type="InParanoid" id="A0A7R8Z4U0"/>
<dbReference type="GO" id="GO:0008270">
    <property type="term" value="F:zinc ion binding"/>
    <property type="evidence" value="ECO:0007669"/>
    <property type="project" value="UniProtKB-KW"/>
</dbReference>
<comment type="catalytic activity">
    <reaction evidence="1">
        <text>S-ubiquitinyl-[E2 ubiquitin-conjugating enzyme]-L-cysteine + [acceptor protein]-L-lysine = [E2 ubiquitin-conjugating enzyme]-L-cysteine + N(6)-ubiquitinyl-[acceptor protein]-L-lysine.</text>
        <dbReference type="EC" id="2.3.2.27"/>
    </reaction>
</comment>
<evidence type="ECO:0000256" key="13">
    <source>
        <dbReference type="SAM" id="Phobius"/>
    </source>
</evidence>
<dbReference type="PANTHER" id="PTHR45977">
    <property type="entry name" value="TARGET OF ERK KINASE MPK-1"/>
    <property type="match status" value="1"/>
</dbReference>
<dbReference type="GO" id="GO:0016020">
    <property type="term" value="C:membrane"/>
    <property type="evidence" value="ECO:0007669"/>
    <property type="project" value="UniProtKB-SubCell"/>
</dbReference>
<keyword evidence="6" id="KW-0479">Metal-binding</keyword>
<sequence>MPHPAVVLVTIGIALGAAMAVFAFLTTSQKHTRSSSHRPNRSLDFEYIDTSIICTICIDKINSDLIYLECGHSFHGNCIQKWFKDNNTCPNCKNVQTNKI</sequence>
<proteinExistence type="predicted"/>
<evidence type="ECO:0000256" key="8">
    <source>
        <dbReference type="ARBA" id="ARBA00022786"/>
    </source>
</evidence>
<evidence type="ECO:0000259" key="14">
    <source>
        <dbReference type="PROSITE" id="PS50089"/>
    </source>
</evidence>
<evidence type="ECO:0000256" key="3">
    <source>
        <dbReference type="ARBA" id="ARBA00012483"/>
    </source>
</evidence>
<dbReference type="Gene3D" id="3.30.40.10">
    <property type="entry name" value="Zinc/RING finger domain, C3HC4 (zinc finger)"/>
    <property type="match status" value="1"/>
</dbReference>
<evidence type="ECO:0000256" key="9">
    <source>
        <dbReference type="ARBA" id="ARBA00022833"/>
    </source>
</evidence>
<keyword evidence="16" id="KW-1185">Reference proteome</keyword>
<dbReference type="GO" id="GO:0006511">
    <property type="term" value="P:ubiquitin-dependent protein catabolic process"/>
    <property type="evidence" value="ECO:0007669"/>
    <property type="project" value="TreeGrafter"/>
</dbReference>
<gene>
    <name evidence="15" type="ORF">HERILL_LOCUS15632</name>
</gene>
<keyword evidence="4" id="KW-0808">Transferase</keyword>
<organism evidence="15 16">
    <name type="scientific">Hermetia illucens</name>
    <name type="common">Black soldier fly</name>
    <dbReference type="NCBI Taxonomy" id="343691"/>
    <lineage>
        <taxon>Eukaryota</taxon>
        <taxon>Metazoa</taxon>
        <taxon>Ecdysozoa</taxon>
        <taxon>Arthropoda</taxon>
        <taxon>Hexapoda</taxon>
        <taxon>Insecta</taxon>
        <taxon>Pterygota</taxon>
        <taxon>Neoptera</taxon>
        <taxon>Endopterygota</taxon>
        <taxon>Diptera</taxon>
        <taxon>Brachycera</taxon>
        <taxon>Stratiomyomorpha</taxon>
        <taxon>Stratiomyidae</taxon>
        <taxon>Hermetiinae</taxon>
        <taxon>Hermetia</taxon>
    </lineage>
</organism>
<evidence type="ECO:0000256" key="4">
    <source>
        <dbReference type="ARBA" id="ARBA00022679"/>
    </source>
</evidence>
<evidence type="ECO:0000256" key="7">
    <source>
        <dbReference type="ARBA" id="ARBA00022771"/>
    </source>
</evidence>
<dbReference type="PROSITE" id="PS50089">
    <property type="entry name" value="ZF_RING_2"/>
    <property type="match status" value="1"/>
</dbReference>
<dbReference type="AlphaFoldDB" id="A0A7R8Z4U0"/>
<feature type="domain" description="RING-type" evidence="14">
    <location>
        <begin position="54"/>
        <end position="93"/>
    </location>
</feature>
<dbReference type="InterPro" id="IPR001841">
    <property type="entry name" value="Znf_RING"/>
</dbReference>
<keyword evidence="7 12" id="KW-0863">Zinc-finger</keyword>
<keyword evidence="10 13" id="KW-1133">Transmembrane helix</keyword>
<evidence type="ECO:0000256" key="11">
    <source>
        <dbReference type="ARBA" id="ARBA00023136"/>
    </source>
</evidence>
<name>A0A7R8Z4U0_HERIL</name>
<protein>
    <recommendedName>
        <fullName evidence="3">RING-type E3 ubiquitin transferase</fullName>
        <ecNumber evidence="3">2.3.2.27</ecNumber>
    </recommendedName>
</protein>
<dbReference type="GO" id="GO:0016567">
    <property type="term" value="P:protein ubiquitination"/>
    <property type="evidence" value="ECO:0007669"/>
    <property type="project" value="TreeGrafter"/>
</dbReference>
<evidence type="ECO:0000256" key="5">
    <source>
        <dbReference type="ARBA" id="ARBA00022692"/>
    </source>
</evidence>
<keyword evidence="9" id="KW-0862">Zinc</keyword>
<keyword evidence="5 13" id="KW-0812">Transmembrane</keyword>
<comment type="subcellular location">
    <subcellularLocation>
        <location evidence="2">Membrane</location>
        <topology evidence="2">Multi-pass membrane protein</topology>
    </subcellularLocation>
</comment>
<evidence type="ECO:0000256" key="6">
    <source>
        <dbReference type="ARBA" id="ARBA00022723"/>
    </source>
</evidence>